<accession>A0A0M3UK55</accession>
<dbReference type="EMBL" id="KT221034">
    <property type="protein sequence ID" value="ALF00191.1"/>
    <property type="molecule type" value="Genomic_DNA"/>
</dbReference>
<feature type="region of interest" description="Disordered" evidence="1">
    <location>
        <begin position="31"/>
        <end position="54"/>
    </location>
</feature>
<sequence>MTVEFDLDDLDDDDLEAFAEMSDDELAELYEDPGPDDPLAGYARPATGTPREIDPYRMVNDLRPL</sequence>
<evidence type="ECO:0000313" key="2">
    <source>
        <dbReference type="EMBL" id="ALF00191.1"/>
    </source>
</evidence>
<evidence type="ECO:0000313" key="3">
    <source>
        <dbReference type="Proteomes" id="UP000202764"/>
    </source>
</evidence>
<dbReference type="GeneID" id="26639405"/>
<proteinExistence type="predicted"/>
<evidence type="ECO:0000256" key="1">
    <source>
        <dbReference type="SAM" id="MobiDB-lite"/>
    </source>
</evidence>
<keyword evidence="3" id="KW-1185">Reference proteome</keyword>
<dbReference type="Proteomes" id="UP000202764">
    <property type="component" value="Segment"/>
</dbReference>
<reference evidence="2 3" key="1">
    <citation type="submission" date="2015-06" db="EMBL/GenBank/DDBJ databases">
        <title>Complete genomic sequence analysis of two virulent actinophages of Streptomyces flavovirens.</title>
        <authorList>
            <person name="Sharaf A."/>
            <person name="Marie E."/>
            <person name="ElBaz R."/>
            <person name="Elmaghraby I."/>
            <person name="Mercati F."/>
        </authorList>
    </citation>
    <scope>NUCLEOTIDE SEQUENCE [LARGE SCALE GENOMIC DNA]</scope>
</reference>
<name>A0A0M3UK55_9CAUD</name>
<protein>
    <submittedName>
        <fullName evidence="2">Uncharacterized protein</fullName>
    </submittedName>
</protein>
<organism evidence="2 3">
    <name type="scientific">Streptomyces phage SF3</name>
    <dbReference type="NCBI Taxonomy" id="1690818"/>
    <lineage>
        <taxon>Viruses</taxon>
        <taxon>Duplodnaviria</taxon>
        <taxon>Heunggongvirae</taxon>
        <taxon>Uroviricota</taxon>
        <taxon>Caudoviricetes</taxon>
        <taxon>Siftrevirus</taxon>
        <taxon>Siftrevirus SF3</taxon>
    </lineage>
</organism>
<gene>
    <name evidence="2" type="ORF">SF3_600</name>
</gene>
<dbReference type="RefSeq" id="YP_009213187.1">
    <property type="nucleotide sequence ID" value="NC_028952.1"/>
</dbReference>
<dbReference type="KEGG" id="vg:26639405"/>